<evidence type="ECO:0000313" key="2">
    <source>
        <dbReference type="Proteomes" id="UP000715441"/>
    </source>
</evidence>
<organism evidence="1 2">
    <name type="scientific">Amycolatopsis acididurans</name>
    <dbReference type="NCBI Taxonomy" id="2724524"/>
    <lineage>
        <taxon>Bacteria</taxon>
        <taxon>Bacillati</taxon>
        <taxon>Actinomycetota</taxon>
        <taxon>Actinomycetes</taxon>
        <taxon>Pseudonocardiales</taxon>
        <taxon>Pseudonocardiaceae</taxon>
        <taxon>Amycolatopsis</taxon>
    </lineage>
</organism>
<accession>A0ABX1IYB0</accession>
<keyword evidence="2" id="KW-1185">Reference proteome</keyword>
<dbReference type="EMBL" id="JAAXLS010000002">
    <property type="protein sequence ID" value="NKQ52482.1"/>
    <property type="molecule type" value="Genomic_DNA"/>
</dbReference>
<reference evidence="1 2" key="1">
    <citation type="submission" date="2020-04" db="EMBL/GenBank/DDBJ databases">
        <title>Novel species.</title>
        <authorList>
            <person name="Teo W.F.A."/>
            <person name="Lipun K."/>
            <person name="Srisuk N."/>
            <person name="Duangmal K."/>
        </authorList>
    </citation>
    <scope>NUCLEOTIDE SEQUENCE [LARGE SCALE GENOMIC DNA]</scope>
    <source>
        <strain evidence="1 2">K13G38</strain>
    </source>
</reference>
<comment type="caution">
    <text evidence="1">The sequence shown here is derived from an EMBL/GenBank/DDBJ whole genome shotgun (WGS) entry which is preliminary data.</text>
</comment>
<protein>
    <submittedName>
        <fullName evidence="1">Uncharacterized protein</fullName>
    </submittedName>
</protein>
<proteinExistence type="predicted"/>
<evidence type="ECO:0000313" key="1">
    <source>
        <dbReference type="EMBL" id="NKQ52482.1"/>
    </source>
</evidence>
<sequence length="275" mass="27904">MNTVVSDGGRGMAVVGDGSAASLGPGEVLAALAADVRLLRAHGPVAAFPVAVTVRDASQLSSALRALPSGTTALFLARTEADRARAAQAEMALTSTTPVITEQDTAGMALAAALLVTLRRAGMPPRSSRVVVTGARTLPMLVPLLMAAGVADIASWHETDTAAFPLDALAGDATAVIDLVGAAAGLPAEVPVLSPDPVGHLLALPGMLRALRETPLAGPGTDPLYRLDVHRACAGALAALTPVDRTLPDLTDPDLADCVARAATEALRAPFRESR</sequence>
<dbReference type="Proteomes" id="UP000715441">
    <property type="component" value="Unassembled WGS sequence"/>
</dbReference>
<gene>
    <name evidence="1" type="ORF">HFP15_06280</name>
</gene>
<name>A0ABX1IYB0_9PSEU</name>
<dbReference type="RefSeq" id="WP_168512331.1">
    <property type="nucleotide sequence ID" value="NZ_JAAXLS010000002.1"/>
</dbReference>